<dbReference type="PANTHER" id="PTHR34351:SF1">
    <property type="entry name" value="SLR1927 PROTEIN"/>
    <property type="match status" value="1"/>
</dbReference>
<evidence type="ECO:0000313" key="2">
    <source>
        <dbReference type="EMBL" id="QQT86004.1"/>
    </source>
</evidence>
<dbReference type="Proteomes" id="UP000595320">
    <property type="component" value="Chromosome"/>
</dbReference>
<dbReference type="EMBL" id="CP089044">
    <property type="protein sequence ID" value="UYF74335.1"/>
    <property type="molecule type" value="Genomic_DNA"/>
</dbReference>
<dbReference type="Proteomes" id="UP001164081">
    <property type="component" value="Chromosome"/>
</dbReference>
<gene>
    <name evidence="2" type="ORF">I6I53_14145</name>
    <name evidence="3" type="ORF">LSO58_10720</name>
</gene>
<dbReference type="EMBL" id="CP068176">
    <property type="protein sequence ID" value="QQT86004.1"/>
    <property type="molecule type" value="Genomic_DNA"/>
</dbReference>
<dbReference type="RefSeq" id="WP_004989606.1">
    <property type="nucleotide sequence ID" value="NZ_AP018824.1"/>
</dbReference>
<reference evidence="3" key="2">
    <citation type="journal article" date="2022" name="J Glob Antimicrob Resist">
        <title>Comparative analysis of IMP-4- and OXA-58-containing plasmids of three carbapenemase-producing Acinetobacter ursingii strains in the Netherlands.</title>
        <authorList>
            <person name="Hendrickx A.P.A."/>
            <person name="Schade R.P."/>
            <person name="Landman F."/>
            <person name="Bosch T."/>
            <person name="Schouls L.M."/>
            <person name="van Dijk K."/>
        </authorList>
    </citation>
    <scope>NUCLEOTIDE SEQUENCE</scope>
    <source>
        <strain evidence="3">RIVM_C010761</strain>
    </source>
</reference>
<keyword evidence="1" id="KW-0472">Membrane</keyword>
<evidence type="ECO:0000256" key="1">
    <source>
        <dbReference type="SAM" id="Phobius"/>
    </source>
</evidence>
<dbReference type="STRING" id="108980.GCA_000934145_01607"/>
<reference evidence="2 4" key="1">
    <citation type="submission" date="2021-01" db="EMBL/GenBank/DDBJ databases">
        <title>FDA dAtabase for Regulatory Grade micrObial Sequences (FDA-ARGOS): Supporting development and validation of Infectious Disease Dx tests.</title>
        <authorList>
            <person name="Sproer C."/>
            <person name="Gronow S."/>
            <person name="Severitt S."/>
            <person name="Schroder I."/>
            <person name="Tallon L."/>
            <person name="Sadzewicz L."/>
            <person name="Zhao X."/>
            <person name="Boylan J."/>
            <person name="Ott S."/>
            <person name="Bowen H."/>
            <person name="Vavikolanu K."/>
            <person name="Mehta A."/>
            <person name="Aluvathingal J."/>
            <person name="Nadendla S."/>
            <person name="Lowell S."/>
            <person name="Myers T."/>
            <person name="Yan Y."/>
            <person name="Sichtig H."/>
        </authorList>
    </citation>
    <scope>NUCLEOTIDE SEQUENCE [LARGE SCALE GENOMIC DNA]</scope>
    <source>
        <strain evidence="2 4">FDAARGOS_1096</strain>
    </source>
</reference>
<evidence type="ECO:0000313" key="4">
    <source>
        <dbReference type="Proteomes" id="UP000595320"/>
    </source>
</evidence>
<feature type="transmembrane region" description="Helical" evidence="1">
    <location>
        <begin position="55"/>
        <end position="75"/>
    </location>
</feature>
<organism evidence="3 5">
    <name type="scientific">Acinetobacter ursingii</name>
    <dbReference type="NCBI Taxonomy" id="108980"/>
    <lineage>
        <taxon>Bacteria</taxon>
        <taxon>Pseudomonadati</taxon>
        <taxon>Pseudomonadota</taxon>
        <taxon>Gammaproteobacteria</taxon>
        <taxon>Moraxellales</taxon>
        <taxon>Moraxellaceae</taxon>
        <taxon>Acinetobacter</taxon>
    </lineage>
</organism>
<name>A0A2N6V6W9_9GAMM</name>
<dbReference type="AlphaFoldDB" id="A0A2N6V6W9"/>
<dbReference type="GeneID" id="66212150"/>
<dbReference type="PANTHER" id="PTHR34351">
    <property type="entry name" value="SLR1927 PROTEIN-RELATED"/>
    <property type="match status" value="1"/>
</dbReference>
<evidence type="ECO:0000313" key="3">
    <source>
        <dbReference type="EMBL" id="UYF74335.1"/>
    </source>
</evidence>
<evidence type="ECO:0000313" key="5">
    <source>
        <dbReference type="Proteomes" id="UP001164081"/>
    </source>
</evidence>
<keyword evidence="1" id="KW-1133">Transmembrane helix</keyword>
<proteinExistence type="predicted"/>
<accession>A0A2N6V6W9</accession>
<feature type="transmembrane region" description="Helical" evidence="1">
    <location>
        <begin position="26"/>
        <end position="49"/>
    </location>
</feature>
<protein>
    <submittedName>
        <fullName evidence="3">DUF58 domain-containing protein</fullName>
    </submittedName>
</protein>
<sequence length="301" mass="35779">MPSGFQKWFAKRFRIDHFKSLKQRDILVFIYQQGWLYLTLIVITFIAGINYANNLILGFCFLISSVLCISFYLTFKQLHQLQIEMIYPEVGQLGHSLILKLHYKQTRASARFIQIRVEDQVHTVLIDQISQEAELVFSPEQRGQFKFPVIQIYSTYPFGLVRAWTYLYLEQEIWIAPQSLNLELEYKQQHQLNQHDLEEFRELRNFREGDSFQAVSWKQVARGQGLFVKMFEDESDQHQFEIDYAHIPCQEHEQKLSWMMALVELCEQRQIFYSLHLPIQQLEYGAGEKQVIEARKLLAQA</sequence>
<keyword evidence="1" id="KW-0812">Transmembrane</keyword>